<dbReference type="Proteomes" id="UP001254488">
    <property type="component" value="Unassembled WGS sequence"/>
</dbReference>
<name>A0ABU2Y9Y9_9FLAO</name>
<evidence type="ECO:0000313" key="4">
    <source>
        <dbReference type="EMBL" id="MDT0555001.1"/>
    </source>
</evidence>
<keyword evidence="2" id="KW-0732">Signal</keyword>
<gene>
    <name evidence="4" type="ORF">RM538_03235</name>
</gene>
<dbReference type="Pfam" id="PF07695">
    <property type="entry name" value="7TMR-DISM_7TM"/>
    <property type="match status" value="1"/>
</dbReference>
<feature type="transmembrane region" description="Helical" evidence="1">
    <location>
        <begin position="93"/>
        <end position="109"/>
    </location>
</feature>
<feature type="signal peptide" evidence="2">
    <location>
        <begin position="1"/>
        <end position="23"/>
    </location>
</feature>
<dbReference type="InterPro" id="IPR016032">
    <property type="entry name" value="Sig_transdc_resp-reg_C-effctor"/>
</dbReference>
<accession>A0ABU2Y9Y9</accession>
<feature type="transmembrane region" description="Helical" evidence="1">
    <location>
        <begin position="237"/>
        <end position="256"/>
    </location>
</feature>
<comment type="caution">
    <text evidence="4">The sequence shown here is derived from an EMBL/GenBank/DDBJ whole genome shotgun (WGS) entry which is preliminary data.</text>
</comment>
<dbReference type="Gene3D" id="1.10.10.10">
    <property type="entry name" value="Winged helix-like DNA-binding domain superfamily/Winged helix DNA-binding domain"/>
    <property type="match status" value="1"/>
</dbReference>
<proteinExistence type="predicted"/>
<evidence type="ECO:0000313" key="5">
    <source>
        <dbReference type="Proteomes" id="UP001254488"/>
    </source>
</evidence>
<reference evidence="4 5" key="1">
    <citation type="submission" date="2023-09" db="EMBL/GenBank/DDBJ databases">
        <authorList>
            <person name="Rey-Velasco X."/>
        </authorList>
    </citation>
    <scope>NUCLEOTIDE SEQUENCE [LARGE SCALE GENOMIC DNA]</scope>
    <source>
        <strain evidence="4 5">W242</strain>
    </source>
</reference>
<feature type="domain" description="7TM-DISM receptor extracellular" evidence="3">
    <location>
        <begin position="66"/>
        <end position="258"/>
    </location>
</feature>
<dbReference type="RefSeq" id="WP_311331955.1">
    <property type="nucleotide sequence ID" value="NZ_JAVRHZ010000001.1"/>
</dbReference>
<feature type="transmembrane region" description="Helical" evidence="1">
    <location>
        <begin position="69"/>
        <end position="88"/>
    </location>
</feature>
<organism evidence="4 5">
    <name type="scientific">Patiriisocius hiemis</name>
    <dbReference type="NCBI Taxonomy" id="3075604"/>
    <lineage>
        <taxon>Bacteria</taxon>
        <taxon>Pseudomonadati</taxon>
        <taxon>Bacteroidota</taxon>
        <taxon>Flavobacteriia</taxon>
        <taxon>Flavobacteriales</taxon>
        <taxon>Flavobacteriaceae</taxon>
        <taxon>Patiriisocius</taxon>
    </lineage>
</organism>
<keyword evidence="1" id="KW-1133">Transmembrane helix</keyword>
<evidence type="ECO:0000259" key="3">
    <source>
        <dbReference type="Pfam" id="PF07695"/>
    </source>
</evidence>
<sequence>MRQYYPKIGLFVLTLFICLTCNAAIKTNAITDVSTTNQVSVVNENGISKATTSQVKNLEESTSNSFSTGFYYGIFAMTIIISLLCFFLFQEKLYLILVGIQVAIATLLLNNDVSIFLDSGLITSITLLSVACISIPFTSKFFSLNEGNILKTIANASAIIASIFLLSFFITGVKTFLDITNILSSAVLISLLVIGVSKFSENGYSKLYVIASAVPIVFVINFYALQPIGVNLINTELFHLKTAFLLQVFLITYTILYRMKSIKELNEIRKIEMQLYIKNQEAMSRKNIESLMQDVYLENLIMNHDLDGMDIKLLQYISEGKNNTKIARKLKVSENDLQDIITELYYKLGVEKQVQEDHDLIDSQPDYIYN</sequence>
<feature type="transmembrane region" description="Helical" evidence="1">
    <location>
        <begin position="115"/>
        <end position="137"/>
    </location>
</feature>
<feature type="transmembrane region" description="Helical" evidence="1">
    <location>
        <begin position="176"/>
        <end position="195"/>
    </location>
</feature>
<feature type="chain" id="PRO_5046550570" evidence="2">
    <location>
        <begin position="24"/>
        <end position="370"/>
    </location>
</feature>
<feature type="transmembrane region" description="Helical" evidence="1">
    <location>
        <begin position="207"/>
        <end position="225"/>
    </location>
</feature>
<dbReference type="InterPro" id="IPR036388">
    <property type="entry name" value="WH-like_DNA-bd_sf"/>
</dbReference>
<keyword evidence="5" id="KW-1185">Reference proteome</keyword>
<evidence type="ECO:0000256" key="2">
    <source>
        <dbReference type="SAM" id="SignalP"/>
    </source>
</evidence>
<feature type="transmembrane region" description="Helical" evidence="1">
    <location>
        <begin position="149"/>
        <end position="170"/>
    </location>
</feature>
<keyword evidence="1" id="KW-0812">Transmembrane</keyword>
<dbReference type="InterPro" id="IPR011623">
    <property type="entry name" value="7TMR_DISM_rcpt_extracell_dom1"/>
</dbReference>
<dbReference type="SUPFAM" id="SSF46894">
    <property type="entry name" value="C-terminal effector domain of the bipartite response regulators"/>
    <property type="match status" value="1"/>
</dbReference>
<protein>
    <submittedName>
        <fullName evidence="4">7TM diverse intracellular signaling domain-containing protein</fullName>
    </submittedName>
</protein>
<evidence type="ECO:0000256" key="1">
    <source>
        <dbReference type="SAM" id="Phobius"/>
    </source>
</evidence>
<dbReference type="EMBL" id="JAVRHZ010000001">
    <property type="protein sequence ID" value="MDT0555001.1"/>
    <property type="molecule type" value="Genomic_DNA"/>
</dbReference>
<keyword evidence="1" id="KW-0472">Membrane</keyword>